<dbReference type="PROSITE" id="PS50887">
    <property type="entry name" value="GGDEF"/>
    <property type="match status" value="1"/>
</dbReference>
<dbReference type="Gene3D" id="3.20.20.450">
    <property type="entry name" value="EAL domain"/>
    <property type="match status" value="1"/>
</dbReference>
<dbReference type="EMBL" id="BOML01000021">
    <property type="protein sequence ID" value="GIE01179.1"/>
    <property type="molecule type" value="Genomic_DNA"/>
</dbReference>
<dbReference type="Pfam" id="PF00563">
    <property type="entry name" value="EAL"/>
    <property type="match status" value="1"/>
</dbReference>
<dbReference type="CDD" id="cd01948">
    <property type="entry name" value="EAL"/>
    <property type="match status" value="1"/>
</dbReference>
<dbReference type="InterPro" id="IPR029787">
    <property type="entry name" value="Nucleotide_cyclase"/>
</dbReference>
<dbReference type="InterPro" id="IPR050706">
    <property type="entry name" value="Cyclic-di-GMP_PDE-like"/>
</dbReference>
<feature type="transmembrane region" description="Helical" evidence="1">
    <location>
        <begin position="286"/>
        <end position="306"/>
    </location>
</feature>
<protein>
    <submittedName>
        <fullName evidence="4">Uncharacterized protein</fullName>
    </submittedName>
</protein>
<reference evidence="4 5" key="1">
    <citation type="submission" date="2021-01" db="EMBL/GenBank/DDBJ databases">
        <title>Whole genome shotgun sequence of Actinoplanes durhamensis NBRC 14914.</title>
        <authorList>
            <person name="Komaki H."/>
            <person name="Tamura T."/>
        </authorList>
    </citation>
    <scope>NUCLEOTIDE SEQUENCE [LARGE SCALE GENOMIC DNA]</scope>
    <source>
        <strain evidence="4 5">NBRC 14914</strain>
    </source>
</reference>
<dbReference type="Pfam" id="PF00990">
    <property type="entry name" value="GGDEF"/>
    <property type="match status" value="1"/>
</dbReference>
<dbReference type="PROSITE" id="PS50883">
    <property type="entry name" value="EAL"/>
    <property type="match status" value="1"/>
</dbReference>
<dbReference type="InterPro" id="IPR001633">
    <property type="entry name" value="EAL_dom"/>
</dbReference>
<name>A0ABQ3YUL8_9ACTN</name>
<feature type="transmembrane region" description="Helical" evidence="1">
    <location>
        <begin position="190"/>
        <end position="211"/>
    </location>
</feature>
<evidence type="ECO:0000313" key="4">
    <source>
        <dbReference type="EMBL" id="GIE01179.1"/>
    </source>
</evidence>
<feature type="transmembrane region" description="Helical" evidence="1">
    <location>
        <begin position="90"/>
        <end position="111"/>
    </location>
</feature>
<dbReference type="RefSeq" id="WP_203726793.1">
    <property type="nucleotide sequence ID" value="NZ_BAAATX010000025.1"/>
</dbReference>
<feature type="transmembrane region" description="Helical" evidence="1">
    <location>
        <begin position="123"/>
        <end position="141"/>
    </location>
</feature>
<keyword evidence="1" id="KW-0472">Membrane</keyword>
<dbReference type="InterPro" id="IPR035919">
    <property type="entry name" value="EAL_sf"/>
</dbReference>
<feature type="domain" description="EAL" evidence="2">
    <location>
        <begin position="471"/>
        <end position="726"/>
    </location>
</feature>
<organism evidence="4 5">
    <name type="scientific">Paractinoplanes durhamensis</name>
    <dbReference type="NCBI Taxonomy" id="113563"/>
    <lineage>
        <taxon>Bacteria</taxon>
        <taxon>Bacillati</taxon>
        <taxon>Actinomycetota</taxon>
        <taxon>Actinomycetes</taxon>
        <taxon>Micromonosporales</taxon>
        <taxon>Micromonosporaceae</taxon>
        <taxon>Paractinoplanes</taxon>
    </lineage>
</organism>
<dbReference type="CDD" id="cd01949">
    <property type="entry name" value="GGDEF"/>
    <property type="match status" value="1"/>
</dbReference>
<dbReference type="SUPFAM" id="SSF55073">
    <property type="entry name" value="Nucleotide cyclase"/>
    <property type="match status" value="1"/>
</dbReference>
<keyword evidence="5" id="KW-1185">Reference proteome</keyword>
<feature type="transmembrane region" description="Helical" evidence="1">
    <location>
        <begin position="7"/>
        <end position="24"/>
    </location>
</feature>
<accession>A0ABQ3YUL8</accession>
<evidence type="ECO:0000256" key="1">
    <source>
        <dbReference type="SAM" id="Phobius"/>
    </source>
</evidence>
<dbReference type="PANTHER" id="PTHR33121:SF70">
    <property type="entry name" value="SIGNALING PROTEIN YKOW"/>
    <property type="match status" value="1"/>
</dbReference>
<dbReference type="SUPFAM" id="SSF141868">
    <property type="entry name" value="EAL domain-like"/>
    <property type="match status" value="1"/>
</dbReference>
<dbReference type="Gene3D" id="3.30.70.270">
    <property type="match status" value="1"/>
</dbReference>
<feature type="domain" description="GGDEF" evidence="3">
    <location>
        <begin position="338"/>
        <end position="463"/>
    </location>
</feature>
<keyword evidence="1" id="KW-1133">Transmembrane helix</keyword>
<feature type="transmembrane region" description="Helical" evidence="1">
    <location>
        <begin position="36"/>
        <end position="52"/>
    </location>
</feature>
<keyword evidence="1" id="KW-0812">Transmembrane</keyword>
<feature type="transmembrane region" description="Helical" evidence="1">
    <location>
        <begin position="161"/>
        <end position="178"/>
    </location>
</feature>
<dbReference type="SMART" id="SM00052">
    <property type="entry name" value="EAL"/>
    <property type="match status" value="1"/>
</dbReference>
<dbReference type="NCBIfam" id="TIGR00254">
    <property type="entry name" value="GGDEF"/>
    <property type="match status" value="1"/>
</dbReference>
<dbReference type="Proteomes" id="UP000637628">
    <property type="component" value="Unassembled WGS sequence"/>
</dbReference>
<comment type="caution">
    <text evidence="4">The sequence shown here is derived from an EMBL/GenBank/DDBJ whole genome shotgun (WGS) entry which is preliminary data.</text>
</comment>
<feature type="transmembrane region" description="Helical" evidence="1">
    <location>
        <begin position="223"/>
        <end position="243"/>
    </location>
</feature>
<proteinExistence type="predicted"/>
<sequence>MRKAGWWGGWIAVGLLATVIHYLLPGDGLRSDLVYDATGLAAGLLILVAVRLHRPARPAMWYLFAAGQILSVTGDFTWEYYEYVRHEEPYPSFADVFYVASYLPLIAGLFLLVRRGRGNGGSLLDAAMVATGLGLAMWVFVLHPVAAGESASTLERVISTAYPALDALLLTMLAGLFADPASRTPSTRLLGLAAMLLLVSDVAFSVASLYWGYDGHLLDGGWMMAYVVWAAAALHPSMSAAAAPERPESANRVSPRRLAVLGGCSVLAPSLLFLPRIGADRLDRAVVAAAAVLLFLLGLARMAGFVSKIRRLAMQDDLTGLSNRRHFAETLGAALAAGRAEVVLLGLSNFKALNDEVGQVIGDRLLVLFAGRLRAAVGEGALVARVSGDEFAVLLTESGDMDRIVATVHDPIRVGDHEILLVAGAGVGDGTGTSDPAEVLRRAGVAMYAAKRTGEPYRSWSPAMDERAGQNARLGAQMRAGLDDGQFRVVYQPIVAVPERRVVAVEALVRWDHPDRGPISPAHFIPVAEQNGLIVELGEWILVTACRQLARWRAELGDRAPDKVSVNASARQLARPGFAATVTRVLADAGLPARCLTIEVTETAVFEGGQAITTLHELRALGVRIALDDFGTGHSSLRLLQTVPVDILKVDKLFVDHITEAGRPTVIARSLIQISDGLGLTAVAEGVETAAQAEALYRLGYRLLQGYHFGRPVAEPDFDLTGVRAAA</sequence>
<evidence type="ECO:0000259" key="3">
    <source>
        <dbReference type="PROSITE" id="PS50887"/>
    </source>
</evidence>
<evidence type="ECO:0000313" key="5">
    <source>
        <dbReference type="Proteomes" id="UP000637628"/>
    </source>
</evidence>
<dbReference type="PANTHER" id="PTHR33121">
    <property type="entry name" value="CYCLIC DI-GMP PHOSPHODIESTERASE PDEF"/>
    <property type="match status" value="1"/>
</dbReference>
<evidence type="ECO:0000259" key="2">
    <source>
        <dbReference type="PROSITE" id="PS50883"/>
    </source>
</evidence>
<dbReference type="InterPro" id="IPR000160">
    <property type="entry name" value="GGDEF_dom"/>
</dbReference>
<dbReference type="SMART" id="SM00267">
    <property type="entry name" value="GGDEF"/>
    <property type="match status" value="1"/>
</dbReference>
<feature type="transmembrane region" description="Helical" evidence="1">
    <location>
        <begin position="59"/>
        <end position="78"/>
    </location>
</feature>
<gene>
    <name evidence="4" type="ORF">Adu01nite_25290</name>
</gene>
<dbReference type="InterPro" id="IPR043128">
    <property type="entry name" value="Rev_trsase/Diguanyl_cyclase"/>
</dbReference>